<dbReference type="InterPro" id="IPR051667">
    <property type="entry name" value="Archaeal_ATPase_domain"/>
</dbReference>
<dbReference type="AlphaFoldDB" id="F8AC63"/>
<name>F8AC63_THEID</name>
<dbReference type="OrthoDB" id="9776986at2"/>
<keyword evidence="3" id="KW-1185">Reference proteome</keyword>
<dbReference type="eggNOG" id="COG1672">
    <property type="taxonomic scope" value="Bacteria"/>
</dbReference>
<dbReference type="HOGENOM" id="CLU_068608_0_0_0"/>
<evidence type="ECO:0000313" key="2">
    <source>
        <dbReference type="EMBL" id="AEH44620.1"/>
    </source>
</evidence>
<gene>
    <name evidence="2" type="ordered locus">Thein_0741</name>
</gene>
<reference evidence="3" key="1">
    <citation type="submission" date="2011-04" db="EMBL/GenBank/DDBJ databases">
        <title>The complete genome of Thermodesulfatator indicus DSM 15286.</title>
        <authorList>
            <person name="Lucas S."/>
            <person name="Copeland A."/>
            <person name="Lapidus A."/>
            <person name="Bruce D."/>
            <person name="Goodwin L."/>
            <person name="Pitluck S."/>
            <person name="Peters L."/>
            <person name="Kyrpides N."/>
            <person name="Mavromatis K."/>
            <person name="Pagani I."/>
            <person name="Ivanova N."/>
            <person name="Saunders L."/>
            <person name="Detter J.C."/>
            <person name="Tapia R."/>
            <person name="Han C."/>
            <person name="Land M."/>
            <person name="Hauser L."/>
            <person name="Markowitz V."/>
            <person name="Cheng J.-F."/>
            <person name="Hugenholtz P."/>
            <person name="Woyke T."/>
            <person name="Wu D."/>
            <person name="Spring S."/>
            <person name="Schroeder M."/>
            <person name="Brambilla E."/>
            <person name="Klenk H.-P."/>
            <person name="Eisen J.A."/>
        </authorList>
    </citation>
    <scope>NUCLEOTIDE SEQUENCE [LARGE SCALE GENOMIC DNA]</scope>
    <source>
        <strain evidence="3">DSM 15286 / JCM 11887 / CIR29812</strain>
    </source>
</reference>
<reference evidence="2 3" key="2">
    <citation type="journal article" date="2012" name="Stand. Genomic Sci.">
        <title>Complete genome sequence of the thermophilic sulfate-reducing ocean bacterium Thermodesulfatator indicus type strain (CIR29812(T)).</title>
        <authorList>
            <person name="Anderson I."/>
            <person name="Saunders E."/>
            <person name="Lapidus A."/>
            <person name="Nolan M."/>
            <person name="Lucas S."/>
            <person name="Tice H."/>
            <person name="Del Rio T.G."/>
            <person name="Cheng J.F."/>
            <person name="Han C."/>
            <person name="Tapia R."/>
            <person name="Goodwin L.A."/>
            <person name="Pitluck S."/>
            <person name="Liolios K."/>
            <person name="Mavromatis K."/>
            <person name="Pagani I."/>
            <person name="Ivanova N."/>
            <person name="Mikhailova N."/>
            <person name="Pati A."/>
            <person name="Chen A."/>
            <person name="Palaniappan K."/>
            <person name="Land M."/>
            <person name="Hauser L."/>
            <person name="Jeffries C.D."/>
            <person name="Chang Y.J."/>
            <person name="Brambilla E.M."/>
            <person name="Rohde M."/>
            <person name="Spring S."/>
            <person name="Goker M."/>
            <person name="Detter J.C."/>
            <person name="Woyke T."/>
            <person name="Bristow J."/>
            <person name="Eisen J.A."/>
            <person name="Markowitz V."/>
            <person name="Hugenholtz P."/>
            <person name="Kyrpides N.C."/>
            <person name="Klenk H.P."/>
        </authorList>
    </citation>
    <scope>NUCLEOTIDE SEQUENCE [LARGE SCALE GENOMIC DNA]</scope>
    <source>
        <strain evidence="3">DSM 15286 / JCM 11887 / CIR29812</strain>
    </source>
</reference>
<sequence>MKIETYRGAPFIDREEEIEFFVDWFNEVPQRILWVYGPKSSGKTTVIEYVVEKKLLGEGAWWEKSKFWVKYINLRRKLISSYKTFLHAFIVPDDVYKETVESNKSFSLRVFSIERKKIKEIEAREKDLFEALMEEIENQAQNKRPILIIDEIQKLQDLYINSNRELLKEFLNFCVSLTKEKHLGHVVILTSNTVFIERIYNDARMKATSRFKKIDHLSREKVFEWLQIENFRKEEIEVIWEYLGGAISFILEAIKARKKGENLEEFLKREAWLAYTEIDEYLAEFGEEETEFFVKVAKEIVDKGYFDISGLKADKRRILQAWAEKEILFYDPLELKVTGNSRIYEKGMEILLERAG</sequence>
<dbReference type="Gene3D" id="3.40.50.300">
    <property type="entry name" value="P-loop containing nucleotide triphosphate hydrolases"/>
    <property type="match status" value="1"/>
</dbReference>
<dbReference type="EMBL" id="CP002683">
    <property type="protein sequence ID" value="AEH44620.1"/>
    <property type="molecule type" value="Genomic_DNA"/>
</dbReference>
<evidence type="ECO:0000313" key="3">
    <source>
        <dbReference type="Proteomes" id="UP000006793"/>
    </source>
</evidence>
<dbReference type="GO" id="GO:0005524">
    <property type="term" value="F:ATP binding"/>
    <property type="evidence" value="ECO:0007669"/>
    <property type="project" value="InterPro"/>
</dbReference>
<evidence type="ECO:0000259" key="1">
    <source>
        <dbReference type="SMART" id="SM00382"/>
    </source>
</evidence>
<dbReference type="Pfam" id="PF01637">
    <property type="entry name" value="ATPase_2"/>
    <property type="match status" value="1"/>
</dbReference>
<dbReference type="Proteomes" id="UP000006793">
    <property type="component" value="Chromosome"/>
</dbReference>
<feature type="domain" description="AAA+ ATPase" evidence="1">
    <location>
        <begin position="29"/>
        <end position="229"/>
    </location>
</feature>
<accession>F8AC63</accession>
<dbReference type="InParanoid" id="F8AC63"/>
<dbReference type="PANTHER" id="PTHR37096">
    <property type="entry name" value="YALI0E33429P"/>
    <property type="match status" value="1"/>
</dbReference>
<dbReference type="PANTHER" id="PTHR37096:SF1">
    <property type="entry name" value="AAA+ ATPASE DOMAIN-CONTAINING PROTEIN"/>
    <property type="match status" value="1"/>
</dbReference>
<dbReference type="PATRIC" id="fig|667014.3.peg.763"/>
<dbReference type="InterPro" id="IPR011579">
    <property type="entry name" value="ATPase_dom"/>
</dbReference>
<protein>
    <submittedName>
        <fullName evidence="2">AAA ATPase</fullName>
    </submittedName>
</protein>
<dbReference type="SMART" id="SM00382">
    <property type="entry name" value="AAA"/>
    <property type="match status" value="1"/>
</dbReference>
<dbReference type="PaxDb" id="667014-Thein_0741"/>
<organism evidence="2 3">
    <name type="scientific">Thermodesulfatator indicus (strain DSM 15286 / JCM 11887 / CIR29812)</name>
    <dbReference type="NCBI Taxonomy" id="667014"/>
    <lineage>
        <taxon>Bacteria</taxon>
        <taxon>Pseudomonadati</taxon>
        <taxon>Thermodesulfobacteriota</taxon>
        <taxon>Thermodesulfobacteria</taxon>
        <taxon>Thermodesulfobacteriales</taxon>
        <taxon>Thermodesulfatatoraceae</taxon>
        <taxon>Thermodesulfatator</taxon>
    </lineage>
</organism>
<proteinExistence type="predicted"/>
<dbReference type="KEGG" id="tid:Thein_0741"/>
<dbReference type="SUPFAM" id="SSF52540">
    <property type="entry name" value="P-loop containing nucleoside triphosphate hydrolases"/>
    <property type="match status" value="1"/>
</dbReference>
<dbReference type="STRING" id="667014.Thein_0741"/>
<dbReference type="InterPro" id="IPR027417">
    <property type="entry name" value="P-loop_NTPase"/>
</dbReference>
<dbReference type="InterPro" id="IPR003593">
    <property type="entry name" value="AAA+_ATPase"/>
</dbReference>
<dbReference type="RefSeq" id="WP_013907364.1">
    <property type="nucleotide sequence ID" value="NC_015681.1"/>
</dbReference>